<protein>
    <recommendedName>
        <fullName evidence="2">JmjC domain-containing protein</fullName>
    </recommendedName>
</protein>
<gene>
    <name evidence="3" type="ORF">BT96DRAFT_1002158</name>
</gene>
<organism evidence="3 4">
    <name type="scientific">Gymnopus androsaceus JB14</name>
    <dbReference type="NCBI Taxonomy" id="1447944"/>
    <lineage>
        <taxon>Eukaryota</taxon>
        <taxon>Fungi</taxon>
        <taxon>Dikarya</taxon>
        <taxon>Basidiomycota</taxon>
        <taxon>Agaricomycotina</taxon>
        <taxon>Agaricomycetes</taxon>
        <taxon>Agaricomycetidae</taxon>
        <taxon>Agaricales</taxon>
        <taxon>Marasmiineae</taxon>
        <taxon>Omphalotaceae</taxon>
        <taxon>Gymnopus</taxon>
    </lineage>
</organism>
<feature type="compositionally biased region" description="Polar residues" evidence="1">
    <location>
        <begin position="136"/>
        <end position="149"/>
    </location>
</feature>
<feature type="compositionally biased region" description="Basic and acidic residues" evidence="1">
    <location>
        <begin position="172"/>
        <end position="184"/>
    </location>
</feature>
<dbReference type="InterPro" id="IPR003347">
    <property type="entry name" value="JmjC_dom"/>
</dbReference>
<evidence type="ECO:0000259" key="2">
    <source>
        <dbReference type="PROSITE" id="PS51184"/>
    </source>
</evidence>
<feature type="region of interest" description="Disordered" evidence="1">
    <location>
        <begin position="71"/>
        <end position="186"/>
    </location>
</feature>
<feature type="compositionally biased region" description="Polar residues" evidence="1">
    <location>
        <begin position="97"/>
        <end position="109"/>
    </location>
</feature>
<feature type="compositionally biased region" description="Basic residues" evidence="1">
    <location>
        <begin position="161"/>
        <end position="171"/>
    </location>
</feature>
<feature type="domain" description="JmjC" evidence="2">
    <location>
        <begin position="406"/>
        <end position="550"/>
    </location>
</feature>
<accession>A0A6A4GZQ5</accession>
<sequence length="774" mass="87625">MLPSTETPLSIIEQLRSLQNHRLTLITSDPPAPPAPLTSCIVRRFHSIPHTSYVSPQRTLESCKALYLSKTKSQEDNSKSQPQQQHDGDGDIIMEGENSNEGLPTTANNMDVDEDTEIAPISKNTKKRKEFDYEPTRSSARLQATLSQQKAKHHVPEIRSNKKSKKSKKPKKMEPINEMDKTDENQVNSAISEEVLVMKEEAERLVAQFEPLQSNFSLASTRKYAEAATLPLYHMDGTKMVGYKPNYFLKSNADKVEELITRVNETLLENRLIQFDVRGVADGETKELPKLASVPRNHPIYQVTHQNWESMPAKDKQALLRAHLCVHITQKPHTDLEFSEENLESLLGNIHQVREMHDSSLESDEDLTSSHVFTNATFCDMVHLAQTGGKSLNCLDIPRVTRADVPMELATNLVAELATAKHPGFSNMVTVFDESWALCSLPHSLHTGHMDDRGYLTGVKVIIGEKYWIIAQPKEGVDLGSIHAFDKIQGLFDSKDWTLFAVILTPGDILIMRPLVPHTVLTTKPTVCYGWHSYCAQNLRDTALGIFQSFIYSSRVTNTHHVDGLQGLQRMLVYWLENVSHYKHPTNADEVFPHQLNLLNVEDVIGLVMVCNIATLGTILDYRRYLPVEEGGLLPDMWIRYSLTKKSAEDLLEWVYPRYYLVLTKDGQRRGQKDLPHADRLRILRIKLLVQQCKALIIHSTKEDAGGPGYKVVTSEDLQATIETDFSEDASFMALWPDDEEWERIRENPGDTFTYSFPLPPNGCKYAVECTQVS</sequence>
<evidence type="ECO:0000256" key="1">
    <source>
        <dbReference type="SAM" id="MobiDB-lite"/>
    </source>
</evidence>
<dbReference type="OrthoDB" id="3270451at2759"/>
<name>A0A6A4GZQ5_9AGAR</name>
<dbReference type="AlphaFoldDB" id="A0A6A4GZQ5"/>
<proteinExistence type="predicted"/>
<reference evidence="3" key="1">
    <citation type="journal article" date="2019" name="Environ. Microbiol.">
        <title>Fungal ecological strategies reflected in gene transcription - a case study of two litter decomposers.</title>
        <authorList>
            <person name="Barbi F."/>
            <person name="Kohler A."/>
            <person name="Barry K."/>
            <person name="Baskaran P."/>
            <person name="Daum C."/>
            <person name="Fauchery L."/>
            <person name="Ihrmark K."/>
            <person name="Kuo A."/>
            <person name="LaButti K."/>
            <person name="Lipzen A."/>
            <person name="Morin E."/>
            <person name="Grigoriev I.V."/>
            <person name="Henrissat B."/>
            <person name="Lindahl B."/>
            <person name="Martin F."/>
        </authorList>
    </citation>
    <scope>NUCLEOTIDE SEQUENCE</scope>
    <source>
        <strain evidence="3">JB14</strain>
    </source>
</reference>
<dbReference type="SUPFAM" id="SSF51197">
    <property type="entry name" value="Clavaminate synthase-like"/>
    <property type="match status" value="1"/>
</dbReference>
<evidence type="ECO:0000313" key="3">
    <source>
        <dbReference type="EMBL" id="KAE9390585.1"/>
    </source>
</evidence>
<dbReference type="EMBL" id="ML769653">
    <property type="protein sequence ID" value="KAE9390585.1"/>
    <property type="molecule type" value="Genomic_DNA"/>
</dbReference>
<keyword evidence="4" id="KW-1185">Reference proteome</keyword>
<evidence type="ECO:0000313" key="4">
    <source>
        <dbReference type="Proteomes" id="UP000799118"/>
    </source>
</evidence>
<dbReference type="PROSITE" id="PS51184">
    <property type="entry name" value="JMJC"/>
    <property type="match status" value="1"/>
</dbReference>
<dbReference type="Proteomes" id="UP000799118">
    <property type="component" value="Unassembled WGS sequence"/>
</dbReference>